<dbReference type="PANTHER" id="PTHR46170:SF1">
    <property type="entry name" value="GATOR COMPLEX PROTEIN WDR59"/>
    <property type="match status" value="1"/>
</dbReference>
<dbReference type="AlphaFoldDB" id="A0A9P4HNV3"/>
<gene>
    <name evidence="5" type="ORF">K490DRAFT_5737</name>
</gene>
<dbReference type="GO" id="GO:0035859">
    <property type="term" value="C:Seh1-associated complex"/>
    <property type="evidence" value="ECO:0007669"/>
    <property type="project" value="TreeGrafter"/>
</dbReference>
<reference evidence="5" key="1">
    <citation type="journal article" date="2020" name="Stud. Mycol.">
        <title>101 Dothideomycetes genomes: a test case for predicting lifestyles and emergence of pathogens.</title>
        <authorList>
            <person name="Haridas S."/>
            <person name="Albert R."/>
            <person name="Binder M."/>
            <person name="Bloem J."/>
            <person name="Labutti K."/>
            <person name="Salamov A."/>
            <person name="Andreopoulos B."/>
            <person name="Baker S."/>
            <person name="Barry K."/>
            <person name="Bills G."/>
            <person name="Bluhm B."/>
            <person name="Cannon C."/>
            <person name="Castanera R."/>
            <person name="Culley D."/>
            <person name="Daum C."/>
            <person name="Ezra D."/>
            <person name="Gonzalez J."/>
            <person name="Henrissat B."/>
            <person name="Kuo A."/>
            <person name="Liang C."/>
            <person name="Lipzen A."/>
            <person name="Lutzoni F."/>
            <person name="Magnuson J."/>
            <person name="Mondo S."/>
            <person name="Nolan M."/>
            <person name="Ohm R."/>
            <person name="Pangilinan J."/>
            <person name="Park H.-J."/>
            <person name="Ramirez L."/>
            <person name="Alfaro M."/>
            <person name="Sun H."/>
            <person name="Tritt A."/>
            <person name="Yoshinaga Y."/>
            <person name="Zwiers L.-H."/>
            <person name="Turgeon B."/>
            <person name="Goodwin S."/>
            <person name="Spatafora J."/>
            <person name="Crous P."/>
            <person name="Grigoriev I."/>
        </authorList>
    </citation>
    <scope>NUCLEOTIDE SEQUENCE</scope>
    <source>
        <strain evidence="5">CBS 121410</strain>
    </source>
</reference>
<sequence>SPFDSPTFERDASIRVNEPVGSASISPSNRDVVLASREGLHIIDLDNPYSPPRHILHRTSWEVADVQWSPFAFKDGLVASTSNQKALIWDLYHSERPPLVLHKHSRAITDINLSAHHPDLLATCAVDSFVHTWDLRTSAKPVCSYAQWNAGAAQVKWNRQDKHILASAHDKNLCIWDERKGAVPLCIIQAHRSKIYGVDWNRTRAGGVLTCSLDGSIKFWDYTKSESAPERVIRTPFGVWRARHTPFGWGALAMPQRGNFDLHLYDRRLTQGIARDGEVPPVHSFKGHNDQVKEFLWRTRGDVNDGIDDREFQLVSWGADRMLNLHRVNPSLLKSVGYEKGKEVRRKFTLTRAGAEYKTFHDEPNHAFEMPMMTADHSETPAGHSQLSALFHSAGMSKATLPYAQVGFQGPAKSTRGKSMLNSSNTMQARTREKKNVDKLAWMRGVKIGAPNSVLDRHTSRPDVFSPDHQFLWDSPDSLGDEITYVGSKFKKVKFEEIEIPRRTAVVALNGPWGEEEKPIFMRISFRFPPDYPVAATPHCKLEKTTSAISDKTLAKLDAEISALAEIYKNRKRGSLDAIISYLLGERGLEESISWLSDEAPTDAGLPEQDESSSDEEDDVGGDFNGVRTQDSMELSGTDVLGPINANANVPLPKACGAIWSRDGRLICFFPPKPEPKPMFNLATLSSDDRFSKSQRIFEMFGRLQNESTGPGHHSSIATGQDDDGDSQSWETSSSSSSSSPILGGLTGRIPPPAAWRGGPLRFQRSSQHSSAGYEANPAPIKPKSIVTIPNFEHLLPSKRAFGREYEIYGEGPMVAAHNARVARQYGDDELGDIWDLVGLLLNNQVPLDVMQQDYRREPIVTVARRSIVRINRKDSGIDLGFDEPEAVAHPKLRGRVKWGEHPIAAKQLIPALFEHFEQRADTQMLAMLSCMFHEPAANEGITNAMMKRLGQPPSIAVRGHGGMHTRHNSGSDFVISKNDKRLNTFGSAGSSNGPWGSDNYPSGATTPHSTGITPPTLSRSNTIRSIVSAQHSLSSSPEQVHSVGKRSNTNLSNAFSSFSRPFAGNTSSSPPVTLRAREADLSTSAPSSTVTWGANTVYEGAPQATLSQRSFANRRRTQTMHYENEIPENKPIMPILKNQNQFDEDGYASVPLLDQEKNDLYACYRENYANNELLAWGFPVKRSEVLKYNG</sequence>
<evidence type="ECO:0000256" key="3">
    <source>
        <dbReference type="PROSITE-ProRule" id="PRU00221"/>
    </source>
</evidence>
<proteinExistence type="predicted"/>
<feature type="compositionally biased region" description="Acidic residues" evidence="4">
    <location>
        <begin position="608"/>
        <end position="621"/>
    </location>
</feature>
<feature type="region of interest" description="Disordered" evidence="4">
    <location>
        <begin position="412"/>
        <end position="434"/>
    </location>
</feature>
<dbReference type="GO" id="GO:0005774">
    <property type="term" value="C:vacuolar membrane"/>
    <property type="evidence" value="ECO:0007669"/>
    <property type="project" value="TreeGrafter"/>
</dbReference>
<dbReference type="InterPro" id="IPR001680">
    <property type="entry name" value="WD40_rpt"/>
</dbReference>
<dbReference type="Gene3D" id="2.130.10.10">
    <property type="entry name" value="YVTN repeat-like/Quinoprotein amine dehydrogenase"/>
    <property type="match status" value="1"/>
</dbReference>
<evidence type="ECO:0000256" key="1">
    <source>
        <dbReference type="ARBA" id="ARBA00022574"/>
    </source>
</evidence>
<feature type="region of interest" description="Disordered" evidence="4">
    <location>
        <begin position="599"/>
        <end position="629"/>
    </location>
</feature>
<feature type="compositionally biased region" description="Polar residues" evidence="4">
    <location>
        <begin position="420"/>
        <end position="429"/>
    </location>
</feature>
<evidence type="ECO:0000256" key="2">
    <source>
        <dbReference type="ARBA" id="ARBA00022737"/>
    </source>
</evidence>
<feature type="region of interest" description="Disordered" evidence="4">
    <location>
        <begin position="705"/>
        <end position="780"/>
    </location>
</feature>
<dbReference type="InterPro" id="IPR015943">
    <property type="entry name" value="WD40/YVTN_repeat-like_dom_sf"/>
</dbReference>
<dbReference type="InterPro" id="IPR049567">
    <property type="entry name" value="WDR59-like"/>
</dbReference>
<dbReference type="PROSITE" id="PS00678">
    <property type="entry name" value="WD_REPEATS_1"/>
    <property type="match status" value="1"/>
</dbReference>
<dbReference type="OrthoDB" id="311712at2759"/>
<dbReference type="GO" id="GO:0035591">
    <property type="term" value="F:signaling adaptor activity"/>
    <property type="evidence" value="ECO:0007669"/>
    <property type="project" value="TreeGrafter"/>
</dbReference>
<feature type="repeat" description="WD" evidence="3">
    <location>
        <begin position="101"/>
        <end position="137"/>
    </location>
</feature>
<feature type="non-terminal residue" evidence="5">
    <location>
        <position position="1"/>
    </location>
</feature>
<keyword evidence="2" id="KW-0677">Repeat</keyword>
<dbReference type="GO" id="GO:1904263">
    <property type="term" value="P:positive regulation of TORC1 signaling"/>
    <property type="evidence" value="ECO:0007669"/>
    <property type="project" value="TreeGrafter"/>
</dbReference>
<organism evidence="5 6">
    <name type="scientific">Saccharata proteae CBS 121410</name>
    <dbReference type="NCBI Taxonomy" id="1314787"/>
    <lineage>
        <taxon>Eukaryota</taxon>
        <taxon>Fungi</taxon>
        <taxon>Dikarya</taxon>
        <taxon>Ascomycota</taxon>
        <taxon>Pezizomycotina</taxon>
        <taxon>Dothideomycetes</taxon>
        <taxon>Dothideomycetes incertae sedis</taxon>
        <taxon>Botryosphaeriales</taxon>
        <taxon>Saccharataceae</taxon>
        <taxon>Saccharata</taxon>
    </lineage>
</organism>
<dbReference type="PROSITE" id="PS50294">
    <property type="entry name" value="WD_REPEATS_REGION"/>
    <property type="match status" value="1"/>
</dbReference>
<protein>
    <submittedName>
        <fullName evidence="5">WD40 repeat-like protein</fullName>
    </submittedName>
</protein>
<dbReference type="SMART" id="SM00320">
    <property type="entry name" value="WD40"/>
    <property type="match status" value="6"/>
</dbReference>
<keyword evidence="1 3" id="KW-0853">WD repeat</keyword>
<dbReference type="PANTHER" id="PTHR46170">
    <property type="entry name" value="GATOR COMPLEX PROTEIN WDR59"/>
    <property type="match status" value="1"/>
</dbReference>
<keyword evidence="6" id="KW-1185">Reference proteome</keyword>
<dbReference type="GO" id="GO:0034198">
    <property type="term" value="P:cellular response to amino acid starvation"/>
    <property type="evidence" value="ECO:0007669"/>
    <property type="project" value="TreeGrafter"/>
</dbReference>
<dbReference type="InterPro" id="IPR019775">
    <property type="entry name" value="WD40_repeat_CS"/>
</dbReference>
<evidence type="ECO:0000313" key="6">
    <source>
        <dbReference type="Proteomes" id="UP000799776"/>
    </source>
</evidence>
<evidence type="ECO:0000256" key="4">
    <source>
        <dbReference type="SAM" id="MobiDB-lite"/>
    </source>
</evidence>
<feature type="region of interest" description="Disordered" evidence="4">
    <location>
        <begin position="985"/>
        <end position="1019"/>
    </location>
</feature>
<feature type="repeat" description="WD" evidence="3">
    <location>
        <begin position="188"/>
        <end position="230"/>
    </location>
</feature>
<evidence type="ECO:0000313" key="5">
    <source>
        <dbReference type="EMBL" id="KAF2083239.1"/>
    </source>
</evidence>
<dbReference type="SUPFAM" id="SSF50978">
    <property type="entry name" value="WD40 repeat-like"/>
    <property type="match status" value="1"/>
</dbReference>
<name>A0A9P4HNV3_9PEZI</name>
<dbReference type="Pfam" id="PF00400">
    <property type="entry name" value="WD40"/>
    <property type="match status" value="1"/>
</dbReference>
<feature type="non-terminal residue" evidence="5">
    <location>
        <position position="1191"/>
    </location>
</feature>
<dbReference type="InterPro" id="IPR036322">
    <property type="entry name" value="WD40_repeat_dom_sf"/>
</dbReference>
<dbReference type="Proteomes" id="UP000799776">
    <property type="component" value="Unassembled WGS sequence"/>
</dbReference>
<dbReference type="PROSITE" id="PS50082">
    <property type="entry name" value="WD_REPEATS_2"/>
    <property type="match status" value="2"/>
</dbReference>
<comment type="caution">
    <text evidence="5">The sequence shown here is derived from an EMBL/GenBank/DDBJ whole genome shotgun (WGS) entry which is preliminary data.</text>
</comment>
<dbReference type="EMBL" id="ML978821">
    <property type="protein sequence ID" value="KAF2083239.1"/>
    <property type="molecule type" value="Genomic_DNA"/>
</dbReference>
<accession>A0A9P4HNV3</accession>